<accession>A0A9N9CU26</accession>
<reference evidence="2" key="1">
    <citation type="submission" date="2021-06" db="EMBL/GenBank/DDBJ databases">
        <authorList>
            <person name="Kallberg Y."/>
            <person name="Tangrot J."/>
            <person name="Rosling A."/>
        </authorList>
    </citation>
    <scope>NUCLEOTIDE SEQUENCE</scope>
    <source>
        <strain evidence="2">CL551</strain>
    </source>
</reference>
<comment type="caution">
    <text evidence="2">The sequence shown here is derived from an EMBL/GenBank/DDBJ whole genome shotgun (WGS) entry which is preliminary data.</text>
</comment>
<dbReference type="EMBL" id="CAJVPV010006897">
    <property type="protein sequence ID" value="CAG8612139.1"/>
    <property type="molecule type" value="Genomic_DNA"/>
</dbReference>
<evidence type="ECO:0000313" key="2">
    <source>
        <dbReference type="EMBL" id="CAG8612139.1"/>
    </source>
</evidence>
<organism evidence="2 3">
    <name type="scientific">Acaulospora morrowiae</name>
    <dbReference type="NCBI Taxonomy" id="94023"/>
    <lineage>
        <taxon>Eukaryota</taxon>
        <taxon>Fungi</taxon>
        <taxon>Fungi incertae sedis</taxon>
        <taxon>Mucoromycota</taxon>
        <taxon>Glomeromycotina</taxon>
        <taxon>Glomeromycetes</taxon>
        <taxon>Diversisporales</taxon>
        <taxon>Acaulosporaceae</taxon>
        <taxon>Acaulospora</taxon>
    </lineage>
</organism>
<dbReference type="InterPro" id="IPR036322">
    <property type="entry name" value="WD40_repeat_dom_sf"/>
</dbReference>
<proteinExistence type="predicted"/>
<evidence type="ECO:0000313" key="3">
    <source>
        <dbReference type="Proteomes" id="UP000789342"/>
    </source>
</evidence>
<name>A0A9N9CU26_9GLOM</name>
<dbReference type="OrthoDB" id="2392335at2759"/>
<dbReference type="AlphaFoldDB" id="A0A9N9CU26"/>
<dbReference type="SUPFAM" id="SSF50978">
    <property type="entry name" value="WD40 repeat-like"/>
    <property type="match status" value="1"/>
</dbReference>
<keyword evidence="3" id="KW-1185">Reference proteome</keyword>
<dbReference type="Gene3D" id="2.130.10.10">
    <property type="entry name" value="YVTN repeat-like/Quinoprotein amine dehydrogenase"/>
    <property type="match status" value="1"/>
</dbReference>
<protein>
    <submittedName>
        <fullName evidence="2">11215_t:CDS:1</fullName>
    </submittedName>
</protein>
<dbReference type="Proteomes" id="UP000789342">
    <property type="component" value="Unassembled WGS sequence"/>
</dbReference>
<gene>
    <name evidence="2" type="ORF">AMORRO_LOCUS8268</name>
</gene>
<dbReference type="InterPro" id="IPR015943">
    <property type="entry name" value="WD40/YVTN_repeat-like_dom_sf"/>
</dbReference>
<sequence>MSETESKEHQISIDEETSHKIPIDDTLPHDGKWVNFLDCSPNMEYAVSARFEDKSVCTWKFVRGEEGPQMKLEHKFDLSDMAILTFPINVSDFKNILVGHSKKNTFCLEIRDFTNKPTLTLDTHDLKGKIELTGFLKNGELVVVQGHPANKLNIYSNRNKQWHCRSSIKLVKFNRSFLSHDRLLILTDVPFVIMQWDLVKQNYEQQYELDWNLSRSWGSIRMELSSDGTFLAVTGVSSRENKLKVYFYSKKINALVAETSFDETHIRTMGFIKLKDSEIFFISLGQEAESHCIRLSDLSNFKNRIESTIYQWQMYNLGEFDLPGGNEFLIRGHCMQFSDDGLQVSRLDPEIKGEFGVYFFEGKVFEIIEDYLNEYKKMYRNSEKKKDLEMNQPKEYPGTLYTWIVEYLKKGVMIVARLTARNNDTKEDIGKVDVDLHAINKEDICIEFEILAGNDLMLISSSTIQRWRVMNGNKMYLINCWTHLDVYFKSTTAQEAMIEQLTSLYNKLKLLGRSPFSPSPYFDQMIKHRSIGLATYLKEESGLLKVDSRITNGDWLDVYTKELLTRKIFARYYELSVDELTEYVKKLENEVPEEALWSKAIKEIVGYKIKVDERINELDEKFENFDVKFTE</sequence>
<evidence type="ECO:0000256" key="1">
    <source>
        <dbReference type="SAM" id="MobiDB-lite"/>
    </source>
</evidence>
<feature type="region of interest" description="Disordered" evidence="1">
    <location>
        <begin position="1"/>
        <end position="24"/>
    </location>
</feature>
<feature type="non-terminal residue" evidence="2">
    <location>
        <position position="631"/>
    </location>
</feature>